<dbReference type="EMBL" id="MNAD01001500">
    <property type="protein sequence ID" value="OJT04964.1"/>
    <property type="molecule type" value="Genomic_DNA"/>
</dbReference>
<dbReference type="AlphaFoldDB" id="A0A1M2VBL9"/>
<dbReference type="Proteomes" id="UP000184267">
    <property type="component" value="Unassembled WGS sequence"/>
</dbReference>
<protein>
    <submittedName>
        <fullName evidence="1">Uncharacterized protein</fullName>
    </submittedName>
</protein>
<keyword evidence="2" id="KW-1185">Reference proteome</keyword>
<evidence type="ECO:0000313" key="1">
    <source>
        <dbReference type="EMBL" id="OJT04964.1"/>
    </source>
</evidence>
<gene>
    <name evidence="1" type="ORF">TRAPUB_4245</name>
</gene>
<proteinExistence type="predicted"/>
<sequence length="52" mass="5593">MLAGLYFQSVRDVLSEGPLSPTFELVAGETGEEVMGTAFFAGGVRRRVSEEV</sequence>
<name>A0A1M2VBL9_TRAPU</name>
<evidence type="ECO:0000313" key="2">
    <source>
        <dbReference type="Proteomes" id="UP000184267"/>
    </source>
</evidence>
<organism evidence="1 2">
    <name type="scientific">Trametes pubescens</name>
    <name type="common">White-rot fungus</name>
    <dbReference type="NCBI Taxonomy" id="154538"/>
    <lineage>
        <taxon>Eukaryota</taxon>
        <taxon>Fungi</taxon>
        <taxon>Dikarya</taxon>
        <taxon>Basidiomycota</taxon>
        <taxon>Agaricomycotina</taxon>
        <taxon>Agaricomycetes</taxon>
        <taxon>Polyporales</taxon>
        <taxon>Polyporaceae</taxon>
        <taxon>Trametes</taxon>
    </lineage>
</organism>
<comment type="caution">
    <text evidence="1">The sequence shown here is derived from an EMBL/GenBank/DDBJ whole genome shotgun (WGS) entry which is preliminary data.</text>
</comment>
<accession>A0A1M2VBL9</accession>
<reference evidence="1 2" key="1">
    <citation type="submission" date="2016-10" db="EMBL/GenBank/DDBJ databases">
        <title>Genome sequence of the basidiomycete white-rot fungus Trametes pubescens.</title>
        <authorList>
            <person name="Makela M.R."/>
            <person name="Granchi Z."/>
            <person name="Peng M."/>
            <person name="De Vries R.P."/>
            <person name="Grigoriev I."/>
            <person name="Riley R."/>
            <person name="Hilden K."/>
        </authorList>
    </citation>
    <scope>NUCLEOTIDE SEQUENCE [LARGE SCALE GENOMIC DNA]</scope>
    <source>
        <strain evidence="1 2">FBCC735</strain>
    </source>
</reference>